<feature type="compositionally biased region" description="Polar residues" evidence="1">
    <location>
        <begin position="76"/>
        <end position="91"/>
    </location>
</feature>
<reference evidence="2 3" key="1">
    <citation type="submission" date="2021-07" db="EMBL/GenBank/DDBJ databases">
        <authorList>
            <person name="Palmer J.M."/>
        </authorList>
    </citation>
    <scope>NUCLEOTIDE SEQUENCE [LARGE SCALE GENOMIC DNA]</scope>
    <source>
        <strain evidence="2 3">AT_MEX2019</strain>
        <tissue evidence="2">Muscle</tissue>
    </source>
</reference>
<feature type="compositionally biased region" description="Acidic residues" evidence="1">
    <location>
        <begin position="48"/>
        <end position="57"/>
    </location>
</feature>
<evidence type="ECO:0000313" key="3">
    <source>
        <dbReference type="Proteomes" id="UP001345963"/>
    </source>
</evidence>
<evidence type="ECO:0000256" key="1">
    <source>
        <dbReference type="SAM" id="MobiDB-lite"/>
    </source>
</evidence>
<feature type="region of interest" description="Disordered" evidence="1">
    <location>
        <begin position="22"/>
        <end position="91"/>
    </location>
</feature>
<dbReference type="EMBL" id="JAHUTI010053448">
    <property type="protein sequence ID" value="MED6249819.1"/>
    <property type="molecule type" value="Genomic_DNA"/>
</dbReference>
<comment type="caution">
    <text evidence="2">The sequence shown here is derived from an EMBL/GenBank/DDBJ whole genome shotgun (WGS) entry which is preliminary data.</text>
</comment>
<evidence type="ECO:0000313" key="2">
    <source>
        <dbReference type="EMBL" id="MED6249819.1"/>
    </source>
</evidence>
<protein>
    <submittedName>
        <fullName evidence="2">Uncharacterized protein</fullName>
    </submittedName>
</protein>
<keyword evidence="3" id="KW-1185">Reference proteome</keyword>
<sequence>MPNGILPRSKLWSLLQQRNSVYSSGLDSADSGDEDDFINGIDPSHDIVDDEEEEEETSYSPEAPSALERGRGKAKSQPSENRSFLINDSQI</sequence>
<organism evidence="2 3">
    <name type="scientific">Ataeniobius toweri</name>
    <dbReference type="NCBI Taxonomy" id="208326"/>
    <lineage>
        <taxon>Eukaryota</taxon>
        <taxon>Metazoa</taxon>
        <taxon>Chordata</taxon>
        <taxon>Craniata</taxon>
        <taxon>Vertebrata</taxon>
        <taxon>Euteleostomi</taxon>
        <taxon>Actinopterygii</taxon>
        <taxon>Neopterygii</taxon>
        <taxon>Teleostei</taxon>
        <taxon>Neoteleostei</taxon>
        <taxon>Acanthomorphata</taxon>
        <taxon>Ovalentaria</taxon>
        <taxon>Atherinomorphae</taxon>
        <taxon>Cyprinodontiformes</taxon>
        <taxon>Goodeidae</taxon>
        <taxon>Ataeniobius</taxon>
    </lineage>
</organism>
<name>A0ABU7BK29_9TELE</name>
<accession>A0ABU7BK29</accession>
<proteinExistence type="predicted"/>
<gene>
    <name evidence="2" type="ORF">ATANTOWER_020222</name>
</gene>
<dbReference type="Proteomes" id="UP001345963">
    <property type="component" value="Unassembled WGS sequence"/>
</dbReference>